<dbReference type="InterPro" id="IPR018750">
    <property type="entry name" value="DUF2306_membrane"/>
</dbReference>
<reference evidence="2 3" key="1">
    <citation type="submission" date="2023-07" db="EMBL/GenBank/DDBJ databases">
        <title>Nocardioides sp. nov WY-20 isolated from soil.</title>
        <authorList>
            <person name="Liu B."/>
            <person name="Wan Y."/>
        </authorList>
    </citation>
    <scope>NUCLEOTIDE SEQUENCE [LARGE SCALE GENOMIC DNA]</scope>
    <source>
        <strain evidence="2 3">WY-20</strain>
    </source>
</reference>
<keyword evidence="1" id="KW-1133">Transmembrane helix</keyword>
<comment type="caution">
    <text evidence="2">The sequence shown here is derived from an EMBL/GenBank/DDBJ whole genome shotgun (WGS) entry which is preliminary data.</text>
</comment>
<feature type="transmembrane region" description="Helical" evidence="1">
    <location>
        <begin position="334"/>
        <end position="356"/>
    </location>
</feature>
<gene>
    <name evidence="2" type="ORF">Q5722_12275</name>
</gene>
<keyword evidence="1" id="KW-0472">Membrane</keyword>
<feature type="transmembrane region" description="Helical" evidence="1">
    <location>
        <begin position="139"/>
        <end position="160"/>
    </location>
</feature>
<evidence type="ECO:0000256" key="1">
    <source>
        <dbReference type="SAM" id="Phobius"/>
    </source>
</evidence>
<dbReference type="EMBL" id="JAUQTA010000002">
    <property type="protein sequence ID" value="MDO7869140.1"/>
    <property type="molecule type" value="Genomic_DNA"/>
</dbReference>
<feature type="transmembrane region" description="Helical" evidence="1">
    <location>
        <begin position="240"/>
        <end position="265"/>
    </location>
</feature>
<dbReference type="RefSeq" id="WP_305028555.1">
    <property type="nucleotide sequence ID" value="NZ_JAUQTA010000002.1"/>
</dbReference>
<accession>A0ABT9B2Z2</accession>
<feature type="transmembrane region" description="Helical" evidence="1">
    <location>
        <begin position="277"/>
        <end position="296"/>
    </location>
</feature>
<feature type="transmembrane region" description="Helical" evidence="1">
    <location>
        <begin position="105"/>
        <end position="127"/>
    </location>
</feature>
<feature type="transmembrane region" description="Helical" evidence="1">
    <location>
        <begin position="7"/>
        <end position="26"/>
    </location>
</feature>
<dbReference type="Pfam" id="PF10067">
    <property type="entry name" value="DUF2306"/>
    <property type="match status" value="1"/>
</dbReference>
<proteinExistence type="predicted"/>
<sequence length="372" mass="39609">MRTIRLATVAWLVIATVVLVYAPMAFEYTARLFGGGPELWDHTFSATVGSAHALGSGSIHHEQQQVYSTHRWVLLAHTTLGSVAIALAVFQLTDRSRRRPGVHRLLGRIQATLAVLAMLGAMTFLVLVGPGGTYDGPAFYLQLWALAIGTLAGTVLGVTAARRGQIATHRVLMTYAFALLCTAPFLRLLYLLLGLAWPGVTQEVTNLAGGCIEAVWAPMAAIIASRVLPAPRRRVDRRPVTSLLEPAATTVGGLGLLALVVGYAATFDGLDRVTLTALVANALGLALTVVNLRAAAEPAAREEWRVHHAAMLAGAPVTAVLWVVYRLPFTTEQAFYGALLTGPAVTLSLGLLVIAWHRRRPARVTAAASVIA</sequence>
<feature type="transmembrane region" description="Helical" evidence="1">
    <location>
        <begin position="172"/>
        <end position="195"/>
    </location>
</feature>
<protein>
    <submittedName>
        <fullName evidence="2">DUF2306 domain-containing protein</fullName>
    </submittedName>
</protein>
<dbReference type="Proteomes" id="UP001233314">
    <property type="component" value="Unassembled WGS sequence"/>
</dbReference>
<keyword evidence="1" id="KW-0812">Transmembrane</keyword>
<feature type="transmembrane region" description="Helical" evidence="1">
    <location>
        <begin position="207"/>
        <end position="228"/>
    </location>
</feature>
<evidence type="ECO:0000313" key="2">
    <source>
        <dbReference type="EMBL" id="MDO7869140.1"/>
    </source>
</evidence>
<name>A0ABT9B2Z2_9ACTN</name>
<feature type="transmembrane region" description="Helical" evidence="1">
    <location>
        <begin position="308"/>
        <end position="328"/>
    </location>
</feature>
<keyword evidence="3" id="KW-1185">Reference proteome</keyword>
<organism evidence="2 3">
    <name type="scientific">Nocardioides jiangxiensis</name>
    <dbReference type="NCBI Taxonomy" id="3064524"/>
    <lineage>
        <taxon>Bacteria</taxon>
        <taxon>Bacillati</taxon>
        <taxon>Actinomycetota</taxon>
        <taxon>Actinomycetes</taxon>
        <taxon>Propionibacteriales</taxon>
        <taxon>Nocardioidaceae</taxon>
        <taxon>Nocardioides</taxon>
    </lineage>
</organism>
<evidence type="ECO:0000313" key="3">
    <source>
        <dbReference type="Proteomes" id="UP001233314"/>
    </source>
</evidence>
<feature type="transmembrane region" description="Helical" evidence="1">
    <location>
        <begin position="72"/>
        <end position="93"/>
    </location>
</feature>